<dbReference type="EMBL" id="KJ776834">
    <property type="protein sequence ID" value="AIA20828.1"/>
    <property type="molecule type" value="Genomic_DNA"/>
</dbReference>
<protein>
    <submittedName>
        <fullName evidence="2">Hypothetical chloroplast protein 121</fullName>
    </submittedName>
</protein>
<accession>A0A059STL3</accession>
<organism evidence="2">
    <name type="scientific">Pyropia perforata</name>
    <name type="common">Red alga</name>
    <name type="synonym">Porphyra perforata</name>
    <dbReference type="NCBI Taxonomy" id="182771"/>
    <lineage>
        <taxon>Eukaryota</taxon>
        <taxon>Rhodophyta</taxon>
        <taxon>Bangiophyceae</taxon>
        <taxon>Bangiales</taxon>
        <taxon>Bangiaceae</taxon>
        <taxon>Pyropia</taxon>
    </lineage>
</organism>
<sequence>MQKLTGNILLGHQKKYLIHIDEFNYFNGSLKLDKISYFIITTNNTDKYIFVEQFCYNSDGHIYSILFKGQTAKHLSHIILHLNQLNIIVSIDHALYLGRELMKSELTIILDQQYIQD</sequence>
<dbReference type="EMBL" id="KJ776827">
    <property type="protein sequence ID" value="AIA19365.1"/>
    <property type="molecule type" value="Genomic_DNA"/>
</dbReference>
<reference evidence="2" key="1">
    <citation type="journal article" date="2014" name="Sci. Rep.">
        <title>Minimally destructive sampling of type specimens of Pyropia (Bangiales, Rhodophyta) recovers complete plastid and mitochondrial genomes.</title>
        <authorList>
            <person name="Hughey J.R."/>
            <person name="Gabrielson P.W."/>
            <person name="Rohmer L."/>
            <person name="Tortolani J."/>
            <person name="Silva M."/>
            <person name="Miller K.A."/>
            <person name="Young J.D."/>
            <person name="Martell C."/>
            <person name="Ruediger E."/>
        </authorList>
    </citation>
    <scope>NUCLEOTIDE SEQUENCE</scope>
    <source>
        <strain evidence="2">LD 13037</strain>
    </source>
</reference>
<dbReference type="EMBL" id="KJ776829">
    <property type="protein sequence ID" value="AIA19783.1"/>
    <property type="molecule type" value="Genomic_DNA"/>
</dbReference>
<dbReference type="EMBL" id="KJ776833">
    <property type="protein sequence ID" value="AIA20619.1"/>
    <property type="molecule type" value="Genomic_DNA"/>
</dbReference>
<dbReference type="EMBL" id="KC904971">
    <property type="protein sequence ID" value="AGV01083.1"/>
    <property type="molecule type" value="Genomic_DNA"/>
</dbReference>
<dbReference type="InterPro" id="IPR025595">
    <property type="entry name" value="PterinBD-DUF4346"/>
</dbReference>
<accession>A0A023I864</accession>
<gene>
    <name evidence="2" type="primary">orf121</name>
</gene>
<evidence type="ECO:0000313" key="2">
    <source>
        <dbReference type="EMBL" id="AGV01083.1"/>
    </source>
</evidence>
<evidence type="ECO:0000259" key="1">
    <source>
        <dbReference type="Pfam" id="PF14251"/>
    </source>
</evidence>
<dbReference type="EMBL" id="KJ776828">
    <property type="protein sequence ID" value="AIA19574.1"/>
    <property type="molecule type" value="Genomic_DNA"/>
</dbReference>
<dbReference type="EMBL" id="KF515972">
    <property type="protein sequence ID" value="AHB34994.1"/>
    <property type="molecule type" value="Genomic_DNA"/>
</dbReference>
<dbReference type="EMBL" id="KJ776835">
    <property type="protein sequence ID" value="AIA21037.1"/>
    <property type="molecule type" value="Genomic_DNA"/>
</dbReference>
<dbReference type="AlphaFoldDB" id="A0A023I864"/>
<feature type="domain" description="DUF4346" evidence="1">
    <location>
        <begin position="33"/>
        <end position="117"/>
    </location>
</feature>
<proteinExistence type="predicted"/>
<evidence type="ECO:0000313" key="3">
    <source>
        <dbReference type="EMBL" id="AHB34994.1"/>
    </source>
</evidence>
<keyword evidence="2" id="KW-0934">Plastid</keyword>
<dbReference type="EMBL" id="KJ776831">
    <property type="protein sequence ID" value="AIA20201.1"/>
    <property type="molecule type" value="Genomic_DNA"/>
</dbReference>
<keyword evidence="3" id="KW-0150">Chloroplast</keyword>
<dbReference type="EMBL" id="KJ776832">
    <property type="protein sequence ID" value="AIA20410.1"/>
    <property type="molecule type" value="Genomic_DNA"/>
</dbReference>
<dbReference type="GeneID" id="19221557"/>
<dbReference type="Pfam" id="PF14251">
    <property type="entry name" value="PterinBD-DUF4346"/>
    <property type="match status" value="1"/>
</dbReference>
<geneLocation type="plastid" evidence="2"/>
<dbReference type="RefSeq" id="YP_009027500.1">
    <property type="nucleotide sequence ID" value="NC_024050.1"/>
</dbReference>
<name>A0A023I864_PYRPE</name>
<dbReference type="EMBL" id="KF515973">
    <property type="protein sequence ID" value="AHB35203.1"/>
    <property type="molecule type" value="Genomic_DNA"/>
</dbReference>